<dbReference type="AlphaFoldDB" id="A0A7R8UAD4"/>
<gene>
    <name evidence="1" type="ORF">HERILL_LOCUS426</name>
</gene>
<dbReference type="InParanoid" id="A0A7R8UAD4"/>
<dbReference type="EMBL" id="LR899009">
    <property type="protein sequence ID" value="CAD7077049.1"/>
    <property type="molecule type" value="Genomic_DNA"/>
</dbReference>
<evidence type="ECO:0000313" key="1">
    <source>
        <dbReference type="EMBL" id="CAD7077049.1"/>
    </source>
</evidence>
<name>A0A7R8UAD4_HERIL</name>
<reference evidence="1 2" key="1">
    <citation type="submission" date="2020-11" db="EMBL/GenBank/DDBJ databases">
        <authorList>
            <person name="Wallbank WR R."/>
            <person name="Pardo Diaz C."/>
            <person name="Kozak K."/>
            <person name="Martin S."/>
            <person name="Jiggins C."/>
            <person name="Moest M."/>
            <person name="Warren A I."/>
            <person name="Generalovic N T."/>
            <person name="Byers J.R.P. K."/>
            <person name="Montejo-Kovacevich G."/>
            <person name="Yen C E."/>
        </authorList>
    </citation>
    <scope>NUCLEOTIDE SEQUENCE [LARGE SCALE GENOMIC DNA]</scope>
</reference>
<keyword evidence="2" id="KW-1185">Reference proteome</keyword>
<dbReference type="Proteomes" id="UP000594454">
    <property type="component" value="Chromosome 1"/>
</dbReference>
<protein>
    <submittedName>
        <fullName evidence="1">Uncharacterized protein</fullName>
    </submittedName>
</protein>
<accession>A0A7R8UAD4</accession>
<proteinExistence type="predicted"/>
<evidence type="ECO:0000313" key="2">
    <source>
        <dbReference type="Proteomes" id="UP000594454"/>
    </source>
</evidence>
<organism evidence="1 2">
    <name type="scientific">Hermetia illucens</name>
    <name type="common">Black soldier fly</name>
    <dbReference type="NCBI Taxonomy" id="343691"/>
    <lineage>
        <taxon>Eukaryota</taxon>
        <taxon>Metazoa</taxon>
        <taxon>Ecdysozoa</taxon>
        <taxon>Arthropoda</taxon>
        <taxon>Hexapoda</taxon>
        <taxon>Insecta</taxon>
        <taxon>Pterygota</taxon>
        <taxon>Neoptera</taxon>
        <taxon>Endopterygota</taxon>
        <taxon>Diptera</taxon>
        <taxon>Brachycera</taxon>
        <taxon>Stratiomyomorpha</taxon>
        <taxon>Stratiomyidae</taxon>
        <taxon>Hermetiinae</taxon>
        <taxon>Hermetia</taxon>
    </lineage>
</organism>
<sequence>MDEIQKYNRHIAALQHAITNLEFQHHQLMLHYRHKVKPFLRESRDKQMEAMNLFERKFVIHKELETKRVLLDFFEVRKEKYELDYLYTTEEEDSEASME</sequence>